<proteinExistence type="predicted"/>
<evidence type="ECO:0000313" key="2">
    <source>
        <dbReference type="EMBL" id="CAB5219078.1"/>
    </source>
</evidence>
<organism evidence="1">
    <name type="scientific">uncultured Caudovirales phage</name>
    <dbReference type="NCBI Taxonomy" id="2100421"/>
    <lineage>
        <taxon>Viruses</taxon>
        <taxon>Duplodnaviria</taxon>
        <taxon>Heunggongvirae</taxon>
        <taxon>Uroviricota</taxon>
        <taxon>Caudoviricetes</taxon>
        <taxon>Peduoviridae</taxon>
        <taxon>Maltschvirus</taxon>
        <taxon>Maltschvirus maltsch</taxon>
    </lineage>
</organism>
<evidence type="ECO:0000313" key="1">
    <source>
        <dbReference type="EMBL" id="CAB4127961.1"/>
    </source>
</evidence>
<dbReference type="EMBL" id="LR796227">
    <property type="protein sequence ID" value="CAB4127961.1"/>
    <property type="molecule type" value="Genomic_DNA"/>
</dbReference>
<gene>
    <name evidence="1" type="ORF">UFOVP109_13</name>
    <name evidence="2" type="ORF">UFOVP224_26</name>
</gene>
<name>A0A6J5L0P9_9CAUD</name>
<reference evidence="1" key="1">
    <citation type="submission" date="2020-04" db="EMBL/GenBank/DDBJ databases">
        <authorList>
            <person name="Chiriac C."/>
            <person name="Salcher M."/>
            <person name="Ghai R."/>
            <person name="Kavagutti S V."/>
        </authorList>
    </citation>
    <scope>NUCLEOTIDE SEQUENCE</scope>
</reference>
<protein>
    <submittedName>
        <fullName evidence="1">Uncharacterized protein</fullName>
    </submittedName>
</protein>
<sequence>MAFITNNSTVLSFAEYQDVLDADQRLFEANEGLTDDVIETVLIRSTERILSQIKHSDWWRDLYIKTTVNPVLRNRSDVPDVDATRIVSRPHDFTDLCVFYAMYFYILPKIADFSKEDNAERAKIGYYQGKYQNLFDELINAGDWYDVSGNGTITGDEKYPGNYMLKRVR</sequence>
<dbReference type="EMBL" id="LR798270">
    <property type="protein sequence ID" value="CAB5219078.1"/>
    <property type="molecule type" value="Genomic_DNA"/>
</dbReference>
<accession>A0A6J5L0P9</accession>